<evidence type="ECO:0000313" key="12">
    <source>
        <dbReference type="Proteomes" id="UP000820818"/>
    </source>
</evidence>
<keyword evidence="5 7" id="KW-0067">ATP-binding</keyword>
<protein>
    <recommendedName>
        <fullName evidence="1">RNA helicase</fullName>
        <ecNumber evidence="1">3.6.4.13</ecNumber>
    </recommendedName>
</protein>
<dbReference type="CDD" id="cd00268">
    <property type="entry name" value="DEADc"/>
    <property type="match status" value="1"/>
</dbReference>
<feature type="domain" description="Helicase ATP-binding" evidence="8">
    <location>
        <begin position="34"/>
        <end position="205"/>
    </location>
</feature>
<dbReference type="InterPro" id="IPR044742">
    <property type="entry name" value="DEAD/DEAH_RhlB"/>
</dbReference>
<dbReference type="PROSITE" id="PS00039">
    <property type="entry name" value="DEAD_ATP_HELICASE"/>
    <property type="match status" value="1"/>
</dbReference>
<feature type="domain" description="Helicase C-terminal" evidence="9">
    <location>
        <begin position="216"/>
        <end position="385"/>
    </location>
</feature>
<dbReference type="PROSITE" id="PS51194">
    <property type="entry name" value="HELICASE_CTER"/>
    <property type="match status" value="1"/>
</dbReference>
<sequence length="487" mass="54820">MDLFRNLGLNDALIKGIEEMGFQTPTPVQELVIPTALTTTGDIVALAQTGTGKTASFGLPLLQLIDPTVRGVQALILCPTRELCVQVAGDLVNYSKYDHHYKVTAVYGGAGIDGQIRQIRSGTNIVVATPGRLVDLISRDAIDLDKVRRFVLDEADEMLNMGFKDDLDTILDAAENKQSVWLFSATMSDEVRGISRNYMNNPVELSVGRKNQTNENIEHIYYVCRPDDRYAVLKRVVDSNPGIFGLIFCRTKADAKEIADQMTRDGYNSDALHGDLSQNDRDRVMSRFREGTLQLLIATDVAARGIDVSDITHVINYGLPDDIEVYTHRSGRTGRAGKKGVSITIMTTKFEDRIRQIERITKAQFKKMPIPSGTEVCEKQLMNIIQNIHEQEVQHTEIEPFLPQIFEELKDISKEELIKRFASMEFNRFLEYYRDAKDLNMQPKGLKRSSGDGSSSVRYTNGKMARLFVNIGEMDDMDKGEFLRMVD</sequence>
<dbReference type="EMBL" id="WJBH02000033">
    <property type="protein sequence ID" value="KAI9551194.1"/>
    <property type="molecule type" value="Genomic_DNA"/>
</dbReference>
<dbReference type="PANTHER" id="PTHR47959:SF13">
    <property type="entry name" value="ATP-DEPENDENT RNA HELICASE RHLE"/>
    <property type="match status" value="1"/>
</dbReference>
<comment type="similarity">
    <text evidence="7">Belongs to the DEAD box helicase family.</text>
</comment>
<dbReference type="SMART" id="SM00490">
    <property type="entry name" value="HELICc"/>
    <property type="match status" value="1"/>
</dbReference>
<evidence type="ECO:0000256" key="2">
    <source>
        <dbReference type="ARBA" id="ARBA00022741"/>
    </source>
</evidence>
<keyword evidence="2 7" id="KW-0547">Nucleotide-binding</keyword>
<dbReference type="CDD" id="cd18787">
    <property type="entry name" value="SF2_C_DEAD"/>
    <property type="match status" value="1"/>
</dbReference>
<organism evidence="11 12">
    <name type="scientific">Daphnia sinensis</name>
    <dbReference type="NCBI Taxonomy" id="1820382"/>
    <lineage>
        <taxon>Eukaryota</taxon>
        <taxon>Metazoa</taxon>
        <taxon>Ecdysozoa</taxon>
        <taxon>Arthropoda</taxon>
        <taxon>Crustacea</taxon>
        <taxon>Branchiopoda</taxon>
        <taxon>Diplostraca</taxon>
        <taxon>Cladocera</taxon>
        <taxon>Anomopoda</taxon>
        <taxon>Daphniidae</taxon>
        <taxon>Daphnia</taxon>
        <taxon>Daphnia similis group</taxon>
    </lineage>
</organism>
<accession>A0AAD5KG44</accession>
<gene>
    <name evidence="11" type="ORF">GHT06_007053</name>
</gene>
<comment type="caution">
    <text evidence="11">The sequence shown here is derived from an EMBL/GenBank/DDBJ whole genome shotgun (WGS) entry which is preliminary data.</text>
</comment>
<dbReference type="Pfam" id="PF00271">
    <property type="entry name" value="Helicase_C"/>
    <property type="match status" value="1"/>
</dbReference>
<dbReference type="GO" id="GO:0003724">
    <property type="term" value="F:RNA helicase activity"/>
    <property type="evidence" value="ECO:0007669"/>
    <property type="project" value="UniProtKB-EC"/>
</dbReference>
<dbReference type="InterPro" id="IPR014001">
    <property type="entry name" value="Helicase_ATP-bd"/>
</dbReference>
<dbReference type="GO" id="GO:0003676">
    <property type="term" value="F:nucleic acid binding"/>
    <property type="evidence" value="ECO:0007669"/>
    <property type="project" value="InterPro"/>
</dbReference>
<dbReference type="InterPro" id="IPR000629">
    <property type="entry name" value="RNA-helicase_DEAD-box_CS"/>
</dbReference>
<evidence type="ECO:0000256" key="3">
    <source>
        <dbReference type="ARBA" id="ARBA00022801"/>
    </source>
</evidence>
<reference evidence="11" key="1">
    <citation type="submission" date="2022-05" db="EMBL/GenBank/DDBJ databases">
        <title>A multi-omics perspective on studying reproductive biology in Daphnia sinensis.</title>
        <authorList>
            <person name="Jia J."/>
        </authorList>
    </citation>
    <scope>NUCLEOTIDE SEQUENCE</scope>
    <source>
        <strain evidence="11">WSL</strain>
    </source>
</reference>
<dbReference type="GO" id="GO:0005829">
    <property type="term" value="C:cytosol"/>
    <property type="evidence" value="ECO:0007669"/>
    <property type="project" value="TreeGrafter"/>
</dbReference>
<keyword evidence="3 7" id="KW-0378">Hydrolase</keyword>
<dbReference type="SUPFAM" id="SSF52540">
    <property type="entry name" value="P-loop containing nucleoside triphosphate hydrolases"/>
    <property type="match status" value="1"/>
</dbReference>
<evidence type="ECO:0000256" key="1">
    <source>
        <dbReference type="ARBA" id="ARBA00012552"/>
    </source>
</evidence>
<dbReference type="PROSITE" id="PS51192">
    <property type="entry name" value="HELICASE_ATP_BIND_1"/>
    <property type="match status" value="1"/>
</dbReference>
<dbReference type="SMART" id="SM00487">
    <property type="entry name" value="DEXDc"/>
    <property type="match status" value="1"/>
</dbReference>
<dbReference type="EC" id="3.6.4.13" evidence="1"/>
<dbReference type="GO" id="GO:0016787">
    <property type="term" value="F:hydrolase activity"/>
    <property type="evidence" value="ECO:0007669"/>
    <property type="project" value="UniProtKB-KW"/>
</dbReference>
<feature type="short sequence motif" description="Q motif" evidence="6">
    <location>
        <begin position="2"/>
        <end position="30"/>
    </location>
</feature>
<proteinExistence type="inferred from homology"/>
<evidence type="ECO:0000259" key="9">
    <source>
        <dbReference type="PROSITE" id="PS51194"/>
    </source>
</evidence>
<keyword evidence="12" id="KW-1185">Reference proteome</keyword>
<keyword evidence="4 7" id="KW-0347">Helicase</keyword>
<evidence type="ECO:0000259" key="8">
    <source>
        <dbReference type="PROSITE" id="PS51192"/>
    </source>
</evidence>
<dbReference type="Proteomes" id="UP000820818">
    <property type="component" value="Unassembled WGS sequence"/>
</dbReference>
<dbReference type="AlphaFoldDB" id="A0AAD5KG44"/>
<dbReference type="InterPro" id="IPR011545">
    <property type="entry name" value="DEAD/DEAH_box_helicase_dom"/>
</dbReference>
<dbReference type="PROSITE" id="PS51195">
    <property type="entry name" value="Q_MOTIF"/>
    <property type="match status" value="1"/>
</dbReference>
<evidence type="ECO:0000313" key="11">
    <source>
        <dbReference type="EMBL" id="KAI9551194.1"/>
    </source>
</evidence>
<evidence type="ECO:0000256" key="4">
    <source>
        <dbReference type="ARBA" id="ARBA00022806"/>
    </source>
</evidence>
<dbReference type="InterPro" id="IPR050079">
    <property type="entry name" value="DEAD_box_RNA_helicase"/>
</dbReference>
<dbReference type="InterPro" id="IPR027417">
    <property type="entry name" value="P-loop_NTPase"/>
</dbReference>
<dbReference type="PANTHER" id="PTHR47959">
    <property type="entry name" value="ATP-DEPENDENT RNA HELICASE RHLE-RELATED"/>
    <property type="match status" value="1"/>
</dbReference>
<dbReference type="GO" id="GO:0005524">
    <property type="term" value="F:ATP binding"/>
    <property type="evidence" value="ECO:0007669"/>
    <property type="project" value="UniProtKB-KW"/>
</dbReference>
<feature type="domain" description="DEAD-box RNA helicase Q" evidence="10">
    <location>
        <begin position="2"/>
        <end position="30"/>
    </location>
</feature>
<evidence type="ECO:0000256" key="6">
    <source>
        <dbReference type="PROSITE-ProRule" id="PRU00552"/>
    </source>
</evidence>
<evidence type="ECO:0000259" key="10">
    <source>
        <dbReference type="PROSITE" id="PS51195"/>
    </source>
</evidence>
<dbReference type="Gene3D" id="3.40.50.300">
    <property type="entry name" value="P-loop containing nucleotide triphosphate hydrolases"/>
    <property type="match status" value="2"/>
</dbReference>
<name>A0AAD5KG44_9CRUS</name>
<dbReference type="InterPro" id="IPR014014">
    <property type="entry name" value="RNA_helicase_DEAD_Q_motif"/>
</dbReference>
<dbReference type="Pfam" id="PF00270">
    <property type="entry name" value="DEAD"/>
    <property type="match status" value="1"/>
</dbReference>
<evidence type="ECO:0000256" key="5">
    <source>
        <dbReference type="ARBA" id="ARBA00022840"/>
    </source>
</evidence>
<evidence type="ECO:0000256" key="7">
    <source>
        <dbReference type="RuleBase" id="RU000492"/>
    </source>
</evidence>
<dbReference type="InterPro" id="IPR001650">
    <property type="entry name" value="Helicase_C-like"/>
</dbReference>